<evidence type="ECO:0000313" key="3">
    <source>
        <dbReference type="Proteomes" id="UP001449657"/>
    </source>
</evidence>
<keyword evidence="1" id="KW-0472">Membrane</keyword>
<dbReference type="RefSeq" id="WP_341839380.1">
    <property type="nucleotide sequence ID" value="NZ_CP149792.1"/>
</dbReference>
<evidence type="ECO:0008006" key="4">
    <source>
        <dbReference type="Google" id="ProtNLM"/>
    </source>
</evidence>
<protein>
    <recommendedName>
        <fullName evidence="4">TMhelix containing protein</fullName>
    </recommendedName>
</protein>
<organism evidence="2 3">
    <name type="scientific">Chitinophaga caseinilytica</name>
    <dbReference type="NCBI Taxonomy" id="2267521"/>
    <lineage>
        <taxon>Bacteria</taxon>
        <taxon>Pseudomonadati</taxon>
        <taxon>Bacteroidota</taxon>
        <taxon>Chitinophagia</taxon>
        <taxon>Chitinophagales</taxon>
        <taxon>Chitinophagaceae</taxon>
        <taxon>Chitinophaga</taxon>
    </lineage>
</organism>
<accession>A0ABZ2YXC8</accession>
<keyword evidence="3" id="KW-1185">Reference proteome</keyword>
<name>A0ABZ2YXC8_9BACT</name>
<evidence type="ECO:0000313" key="2">
    <source>
        <dbReference type="EMBL" id="WZN44601.1"/>
    </source>
</evidence>
<proteinExistence type="predicted"/>
<feature type="transmembrane region" description="Helical" evidence="1">
    <location>
        <begin position="40"/>
        <end position="58"/>
    </location>
</feature>
<sequence>MKNVSATFLAVMLLFATVSNSFFCGILAYNWIDPSTVKGALLFLFSWGAASCAGYLILSSVMKMVFGKVE</sequence>
<dbReference type="EMBL" id="CP150096">
    <property type="protein sequence ID" value="WZN44601.1"/>
    <property type="molecule type" value="Genomic_DNA"/>
</dbReference>
<keyword evidence="1" id="KW-1133">Transmembrane helix</keyword>
<evidence type="ECO:0000256" key="1">
    <source>
        <dbReference type="SAM" id="Phobius"/>
    </source>
</evidence>
<reference evidence="2 3" key="1">
    <citation type="submission" date="2024-03" db="EMBL/GenBank/DDBJ databases">
        <title>Chitinophaga caseinilytica sp. nov., a casein hydrolysing bacterium isolated from forest soil.</title>
        <authorList>
            <person name="Lee D.S."/>
            <person name="Han D.M."/>
            <person name="Baek J.H."/>
            <person name="Choi D.G."/>
            <person name="Jeon J.H."/>
            <person name="Jeon C.O."/>
        </authorList>
    </citation>
    <scope>NUCLEOTIDE SEQUENCE [LARGE SCALE GENOMIC DNA]</scope>
    <source>
        <strain evidence="2 3">KACC 19118</strain>
    </source>
</reference>
<keyword evidence="1" id="KW-0812">Transmembrane</keyword>
<gene>
    <name evidence="2" type="ORF">WJU22_17030</name>
</gene>
<dbReference type="Proteomes" id="UP001449657">
    <property type="component" value="Chromosome"/>
</dbReference>